<evidence type="ECO:0000256" key="3">
    <source>
        <dbReference type="ARBA" id="ARBA00022989"/>
    </source>
</evidence>
<dbReference type="SMART" id="SM00283">
    <property type="entry name" value="MA"/>
    <property type="match status" value="1"/>
</dbReference>
<feature type="transmembrane region" description="Helical" evidence="8">
    <location>
        <begin position="6"/>
        <end position="29"/>
    </location>
</feature>
<dbReference type="Pfam" id="PF00015">
    <property type="entry name" value="MCPsignal"/>
    <property type="match status" value="1"/>
</dbReference>
<keyword evidence="5 7" id="KW-0807">Transducer</keyword>
<dbReference type="RefSeq" id="WP_284380557.1">
    <property type="nucleotide sequence ID" value="NZ_BSNM01000011.1"/>
</dbReference>
<dbReference type="Gene3D" id="1.10.287.950">
    <property type="entry name" value="Methyl-accepting chemotaxis protein"/>
    <property type="match status" value="1"/>
</dbReference>
<keyword evidence="4 8" id="KW-0472">Membrane</keyword>
<dbReference type="FunFam" id="1.10.287.950:FF:000001">
    <property type="entry name" value="Methyl-accepting chemotaxis sensory transducer"/>
    <property type="match status" value="1"/>
</dbReference>
<evidence type="ECO:0000256" key="2">
    <source>
        <dbReference type="ARBA" id="ARBA00022692"/>
    </source>
</evidence>
<dbReference type="SUPFAM" id="SSF58104">
    <property type="entry name" value="Methyl-accepting chemotaxis protein (MCP) signaling domain"/>
    <property type="match status" value="1"/>
</dbReference>
<comment type="caution">
    <text evidence="11">The sequence shown here is derived from an EMBL/GenBank/DDBJ whole genome shotgun (WGS) entry which is preliminary data.</text>
</comment>
<comment type="subcellular location">
    <subcellularLocation>
        <location evidence="1">Membrane</location>
        <topology evidence="1">Multi-pass membrane protein</topology>
    </subcellularLocation>
</comment>
<evidence type="ECO:0000313" key="12">
    <source>
        <dbReference type="Proteomes" id="UP001161389"/>
    </source>
</evidence>
<dbReference type="EMBL" id="BSNM01000011">
    <property type="protein sequence ID" value="GLQ31073.1"/>
    <property type="molecule type" value="Genomic_DNA"/>
</dbReference>
<dbReference type="PROSITE" id="PS50111">
    <property type="entry name" value="CHEMOTAXIS_TRANSDUC_2"/>
    <property type="match status" value="1"/>
</dbReference>
<dbReference type="CDD" id="cd11386">
    <property type="entry name" value="MCP_signal"/>
    <property type="match status" value="1"/>
</dbReference>
<reference evidence="11" key="1">
    <citation type="journal article" date="2014" name="Int. J. Syst. Evol. Microbiol.">
        <title>Complete genome sequence of Corynebacterium casei LMG S-19264T (=DSM 44701T), isolated from a smear-ripened cheese.</title>
        <authorList>
            <consortium name="US DOE Joint Genome Institute (JGI-PGF)"/>
            <person name="Walter F."/>
            <person name="Albersmeier A."/>
            <person name="Kalinowski J."/>
            <person name="Ruckert C."/>
        </authorList>
    </citation>
    <scope>NUCLEOTIDE SEQUENCE</scope>
    <source>
        <strain evidence="11">NBRC 110071</strain>
    </source>
</reference>
<dbReference type="GO" id="GO:0016020">
    <property type="term" value="C:membrane"/>
    <property type="evidence" value="ECO:0007669"/>
    <property type="project" value="UniProtKB-SubCell"/>
</dbReference>
<proteinExistence type="inferred from homology"/>
<evidence type="ECO:0000256" key="7">
    <source>
        <dbReference type="PROSITE-ProRule" id="PRU00284"/>
    </source>
</evidence>
<evidence type="ECO:0000256" key="8">
    <source>
        <dbReference type="SAM" id="Phobius"/>
    </source>
</evidence>
<gene>
    <name evidence="11" type="ORF">GCM10007876_15520</name>
</gene>
<evidence type="ECO:0000313" key="11">
    <source>
        <dbReference type="EMBL" id="GLQ31073.1"/>
    </source>
</evidence>
<evidence type="ECO:0000256" key="6">
    <source>
        <dbReference type="ARBA" id="ARBA00029447"/>
    </source>
</evidence>
<keyword evidence="3 8" id="KW-1133">Transmembrane helix</keyword>
<dbReference type="AlphaFoldDB" id="A0AA37S9S7"/>
<reference evidence="11" key="2">
    <citation type="submission" date="2023-01" db="EMBL/GenBank/DDBJ databases">
        <title>Draft genome sequence of Litoribrevibacter albus strain NBRC 110071.</title>
        <authorList>
            <person name="Sun Q."/>
            <person name="Mori K."/>
        </authorList>
    </citation>
    <scope>NUCLEOTIDE SEQUENCE</scope>
    <source>
        <strain evidence="11">NBRC 110071</strain>
    </source>
</reference>
<dbReference type="Proteomes" id="UP001161389">
    <property type="component" value="Unassembled WGS sequence"/>
</dbReference>
<feature type="domain" description="HAMP" evidence="10">
    <location>
        <begin position="209"/>
        <end position="263"/>
    </location>
</feature>
<accession>A0AA37S9S7</accession>
<organism evidence="11 12">
    <name type="scientific">Litoribrevibacter albus</name>
    <dbReference type="NCBI Taxonomy" id="1473156"/>
    <lineage>
        <taxon>Bacteria</taxon>
        <taxon>Pseudomonadati</taxon>
        <taxon>Pseudomonadota</taxon>
        <taxon>Gammaproteobacteria</taxon>
        <taxon>Oceanospirillales</taxon>
        <taxon>Oceanospirillaceae</taxon>
        <taxon>Litoribrevibacter</taxon>
    </lineage>
</organism>
<sequence length="541" mass="58203">MNFQNIRFKYAAAFCAIAVVMCITGIISFKLIKTLNHSSGELSQKFNPAISAVINADRDLYQARVAELNVLLHKSKLSDAKASYEENAQQAYDRMHTLMKLLADYPEVTSKLEGFERAFNAWKSASSKVFEMVQSGDTEGALSVSDGNSKTTFGVLRDFYDIAGEAADKTGSELGESVLAKVDANSTRVLVFIVITVLLTLGVGIYAPRVMSDSLFQLANELKGLNSGDGDLTRRIRSKRKDEIGYLANEIDALFDGLTELIRGIVNQSATVMSNVEQMDAGSQGIEQASKDQLESIELIVTSVNEMSVAIREVAENAQLTANEITEVNKLCTEGKNITDEAVDQIRDVSNTVSNASKAMEELSESSDNIASVLGVIRGIAEQTNLLALNAAIEAARAGEQGRGFAVVADEVRSLASKTQQSTDDIQVMIEALQKGVRDAVTAIDSGLASVNSSVEKSESTLGALDSIVEAAHRVSDASVQIATSTEQQSHVAEDVNINLVKLSELGQTSHQHSSQNNKLSSTVAAVTRELSNSVNRFKLS</sequence>
<feature type="domain" description="Methyl-accepting transducer" evidence="9">
    <location>
        <begin position="268"/>
        <end position="504"/>
    </location>
</feature>
<evidence type="ECO:0000256" key="4">
    <source>
        <dbReference type="ARBA" id="ARBA00023136"/>
    </source>
</evidence>
<dbReference type="InterPro" id="IPR004089">
    <property type="entry name" value="MCPsignal_dom"/>
</dbReference>
<dbReference type="PANTHER" id="PTHR32089">
    <property type="entry name" value="METHYL-ACCEPTING CHEMOTAXIS PROTEIN MCPB"/>
    <property type="match status" value="1"/>
</dbReference>
<dbReference type="InterPro" id="IPR024478">
    <property type="entry name" value="HlyB_4HB_MCP"/>
</dbReference>
<evidence type="ECO:0000259" key="9">
    <source>
        <dbReference type="PROSITE" id="PS50111"/>
    </source>
</evidence>
<keyword evidence="12" id="KW-1185">Reference proteome</keyword>
<dbReference type="Pfam" id="PF12729">
    <property type="entry name" value="4HB_MCP_1"/>
    <property type="match status" value="1"/>
</dbReference>
<dbReference type="InterPro" id="IPR003660">
    <property type="entry name" value="HAMP_dom"/>
</dbReference>
<evidence type="ECO:0000259" key="10">
    <source>
        <dbReference type="PROSITE" id="PS50885"/>
    </source>
</evidence>
<dbReference type="GO" id="GO:0007165">
    <property type="term" value="P:signal transduction"/>
    <property type="evidence" value="ECO:0007669"/>
    <property type="project" value="UniProtKB-KW"/>
</dbReference>
<protein>
    <submittedName>
        <fullName evidence="11">Chemotaxis transducer</fullName>
    </submittedName>
</protein>
<feature type="transmembrane region" description="Helical" evidence="8">
    <location>
        <begin position="189"/>
        <end position="207"/>
    </location>
</feature>
<evidence type="ECO:0000256" key="1">
    <source>
        <dbReference type="ARBA" id="ARBA00004141"/>
    </source>
</evidence>
<keyword evidence="2 8" id="KW-0812">Transmembrane</keyword>
<evidence type="ECO:0000256" key="5">
    <source>
        <dbReference type="ARBA" id="ARBA00023224"/>
    </source>
</evidence>
<dbReference type="PROSITE" id="PS50885">
    <property type="entry name" value="HAMP"/>
    <property type="match status" value="1"/>
</dbReference>
<name>A0AA37S9S7_9GAMM</name>
<dbReference type="GO" id="GO:0006935">
    <property type="term" value="P:chemotaxis"/>
    <property type="evidence" value="ECO:0007669"/>
    <property type="project" value="UniProtKB-ARBA"/>
</dbReference>
<dbReference type="PANTHER" id="PTHR32089:SF119">
    <property type="entry name" value="METHYL-ACCEPTING CHEMOTAXIS PROTEIN CTPL"/>
    <property type="match status" value="1"/>
</dbReference>
<comment type="similarity">
    <text evidence="6">Belongs to the methyl-accepting chemotaxis (MCP) protein family.</text>
</comment>
<dbReference type="CDD" id="cd06225">
    <property type="entry name" value="HAMP"/>
    <property type="match status" value="1"/>
</dbReference>